<evidence type="ECO:0000313" key="6">
    <source>
        <dbReference type="EMBL" id="SFJ19600.1"/>
    </source>
</evidence>
<dbReference type="Pfam" id="PF00465">
    <property type="entry name" value="Fe-ADH"/>
    <property type="match status" value="1"/>
</dbReference>
<dbReference type="GO" id="GO:0004022">
    <property type="term" value="F:alcohol dehydrogenase (NAD+) activity"/>
    <property type="evidence" value="ECO:0007669"/>
    <property type="project" value="UniProtKB-ARBA"/>
</dbReference>
<dbReference type="Pfam" id="PF25137">
    <property type="entry name" value="ADH_Fe_C"/>
    <property type="match status" value="1"/>
</dbReference>
<protein>
    <submittedName>
        <fullName evidence="6">Alcohol dehydrogenase, class IV</fullName>
    </submittedName>
</protein>
<evidence type="ECO:0000256" key="2">
    <source>
        <dbReference type="ARBA" id="ARBA00023002"/>
    </source>
</evidence>
<dbReference type="FunFam" id="1.20.1090.10:FF:000001">
    <property type="entry name" value="Aldehyde-alcohol dehydrogenase"/>
    <property type="match status" value="1"/>
</dbReference>
<keyword evidence="7" id="KW-1185">Reference proteome</keyword>
<gene>
    <name evidence="6" type="ORF">SAMN05518846_102337</name>
</gene>
<proteinExistence type="inferred from homology"/>
<sequence>MKFAIFYKYRRHFGDLARKGKDTNHAKSEVGLLFEGYYQLLMPGKIIYGRDSFSQVGIQAAQLGAKVLIISDPIMEKVGNVALCETYVAEQGLAYATYTGIETEPTDIHVEEALAVCQQEGCDVIVAVGGGSCIDTAKAVACMATNEGYIGDYMGGQKPFSAKPLPLIACPTTAGTGSEVTKVTVIINTKTQVKMMISQPELLPVVAIVDPVLTLSCPPAVTAATGIDALCHAVEAYLSCKSQPVTDMLALKAMELIIRHLLRSYQDGQDMEAREKVALGSMLAGAAFSNASVTLVHGMSRPIGALFHVPHGISNAMLLPVVLDYTKESAIEKLASIGHMLHPEWKSQSVSEAAENTIVEMKQLCKRLHIPNLKKWGIDKEAFEAALPKMAADALASGSPANNPLVPTHEEIVQLYRSSYEYELTTTQMA</sequence>
<dbReference type="Gene3D" id="3.40.50.1970">
    <property type="match status" value="1"/>
</dbReference>
<dbReference type="STRING" id="1884381.SAMN05518846_102337"/>
<feature type="domain" description="Fe-containing alcohol dehydrogenase-like C-terminal" evidence="5">
    <location>
        <begin position="222"/>
        <end position="420"/>
    </location>
</feature>
<dbReference type="PROSITE" id="PS00913">
    <property type="entry name" value="ADH_IRON_1"/>
    <property type="match status" value="1"/>
</dbReference>
<dbReference type="InterPro" id="IPR056798">
    <property type="entry name" value="ADH_Fe_C"/>
</dbReference>
<accession>A0A1I3PE49</accession>
<evidence type="ECO:0000313" key="7">
    <source>
        <dbReference type="Proteomes" id="UP000198915"/>
    </source>
</evidence>
<dbReference type="GO" id="GO:0046872">
    <property type="term" value="F:metal ion binding"/>
    <property type="evidence" value="ECO:0007669"/>
    <property type="project" value="InterPro"/>
</dbReference>
<comment type="similarity">
    <text evidence="1">Belongs to the iron-containing alcohol dehydrogenase family.</text>
</comment>
<dbReference type="SUPFAM" id="SSF56796">
    <property type="entry name" value="Dehydroquinate synthase-like"/>
    <property type="match status" value="1"/>
</dbReference>
<dbReference type="AlphaFoldDB" id="A0A1I3PE49"/>
<dbReference type="InterPro" id="IPR001670">
    <property type="entry name" value="ADH_Fe/GldA"/>
</dbReference>
<dbReference type="EMBL" id="FORT01000002">
    <property type="protein sequence ID" value="SFJ19600.1"/>
    <property type="molecule type" value="Genomic_DNA"/>
</dbReference>
<dbReference type="FunFam" id="3.40.50.1970:FF:000003">
    <property type="entry name" value="Alcohol dehydrogenase, iron-containing"/>
    <property type="match status" value="1"/>
</dbReference>
<evidence type="ECO:0000256" key="3">
    <source>
        <dbReference type="ARBA" id="ARBA00023027"/>
    </source>
</evidence>
<dbReference type="Proteomes" id="UP000198915">
    <property type="component" value="Unassembled WGS sequence"/>
</dbReference>
<dbReference type="PANTHER" id="PTHR11496">
    <property type="entry name" value="ALCOHOL DEHYDROGENASE"/>
    <property type="match status" value="1"/>
</dbReference>
<evidence type="ECO:0000259" key="4">
    <source>
        <dbReference type="Pfam" id="PF00465"/>
    </source>
</evidence>
<name>A0A1I3PE49_9BACL</name>
<keyword evidence="3" id="KW-0520">NAD</keyword>
<keyword evidence="2" id="KW-0560">Oxidoreductase</keyword>
<dbReference type="PANTHER" id="PTHR11496:SF102">
    <property type="entry name" value="ALCOHOL DEHYDROGENASE 4"/>
    <property type="match status" value="1"/>
</dbReference>
<dbReference type="InterPro" id="IPR039697">
    <property type="entry name" value="Alcohol_dehydrogenase_Fe"/>
</dbReference>
<dbReference type="CDD" id="cd08194">
    <property type="entry name" value="Fe-ADH-like"/>
    <property type="match status" value="1"/>
</dbReference>
<evidence type="ECO:0000256" key="1">
    <source>
        <dbReference type="ARBA" id="ARBA00007358"/>
    </source>
</evidence>
<evidence type="ECO:0000259" key="5">
    <source>
        <dbReference type="Pfam" id="PF25137"/>
    </source>
</evidence>
<dbReference type="Gene3D" id="1.20.1090.10">
    <property type="entry name" value="Dehydroquinate synthase-like - alpha domain"/>
    <property type="match status" value="1"/>
</dbReference>
<organism evidence="6 7">
    <name type="scientific">Brevibacillus centrosporus</name>
    <dbReference type="NCBI Taxonomy" id="54910"/>
    <lineage>
        <taxon>Bacteria</taxon>
        <taxon>Bacillati</taxon>
        <taxon>Bacillota</taxon>
        <taxon>Bacilli</taxon>
        <taxon>Bacillales</taxon>
        <taxon>Paenibacillaceae</taxon>
        <taxon>Brevibacillus</taxon>
    </lineage>
</organism>
<feature type="domain" description="Alcohol dehydrogenase iron-type/glycerol dehydrogenase GldA" evidence="4">
    <location>
        <begin position="43"/>
        <end position="211"/>
    </location>
</feature>
<dbReference type="InterPro" id="IPR018211">
    <property type="entry name" value="ADH_Fe_CS"/>
</dbReference>
<reference evidence="7" key="1">
    <citation type="submission" date="2016-10" db="EMBL/GenBank/DDBJ databases">
        <authorList>
            <person name="Varghese N."/>
            <person name="Submissions S."/>
        </authorList>
    </citation>
    <scope>NUCLEOTIDE SEQUENCE [LARGE SCALE GENOMIC DNA]</scope>
    <source>
        <strain evidence="7">OK042</strain>
    </source>
</reference>